<dbReference type="FunCoup" id="A0A6P7FVX3">
    <property type="interactions" value="5"/>
</dbReference>
<dbReference type="PANTHER" id="PTHR23287">
    <property type="entry name" value="RUBY-EYE2-LIKE PROTEIN"/>
    <property type="match status" value="1"/>
</dbReference>
<name>A0A6P7FVX3_DIAVI</name>
<dbReference type="InterPro" id="IPR056499">
    <property type="entry name" value="Beta-prop_HPS5-like"/>
</dbReference>
<dbReference type="GO" id="GO:0005737">
    <property type="term" value="C:cytoplasm"/>
    <property type="evidence" value="ECO:0007669"/>
    <property type="project" value="TreeGrafter"/>
</dbReference>
<proteinExistence type="predicted"/>
<dbReference type="InterPro" id="IPR036322">
    <property type="entry name" value="WD40_repeat_dom_sf"/>
</dbReference>
<evidence type="ECO:0000313" key="3">
    <source>
        <dbReference type="RefSeq" id="XP_028137058.1"/>
    </source>
</evidence>
<sequence>MDKYVLVEYLSSIKTAICETFKHTQRIKLTSFDVSNHYIILGTNSGGIYIFKRTPCEFLRLIPSKEGSTVHVKISPDEKNLAVASARGLVIILENFFADLNVRPLLFTEHEGHAITVMKWHGNSVYTGDNNGKIAVCSVHAKLTKAIFQTPSSTLMSLDSSIVQIDTYKNYLLISTKTRTYLCDTEKEQYKQIGKKLRDGNFGACFSQTDFSDHFDGCEGVRKAFKTIEGEDSFSSKVSNDVRLYCSRPGARLWTANFEATVLSTYQFRNSLNVQSSDLITIESAKDTRLRVTKFDEIEISKDFNFCKVYLLYKNIIMTYDNKGIYFFNVEKNNIVCWSHAFDNIRDVKILKPHIYVWRNDLQINIISLQSLEEIVINTLISKQYLLCSDLCVQFNEEVFALIEKSKKINLISILRTKLKELEENDLLGKIENILNKLDEYYKDQTVGLKFENGIVLVENQYSAQATTLPENIESNFENLDTNKDLKILYKQYVLNKTHKLAELTESSKILTNTNLDELPSLFESFIKYVKDKSEEDATLWCKEQLLKFVSKSLYNFDQLKPPTVEALSRYFLDLNNYKTDCCKCGFPLPRAHKRKLDHYNLASKLFNYTENKQEYLNNIPLLYKINACELALNLAKITQFSDKEVFKKVLFTMTYDKWDDVIKLYIKLSQCQCLNCTETIDIDGLLTWTELGMLMVESIGPKNANRLVTRYAQYIPKGELKQEFYQSCLFSMTCPNQGVAVKFVEEVRAAGTSKMLGDCLEQFLQKQHSGLQSPHKSITPDSNIKCSYCQISISNPVLREVKHCVCGHYYHQVCFKSHSSICKYCVEDTNS</sequence>
<dbReference type="InParanoid" id="A0A6P7FVX3"/>
<evidence type="ECO:0000259" key="1">
    <source>
        <dbReference type="Pfam" id="PF23756"/>
    </source>
</evidence>
<dbReference type="SUPFAM" id="SSF50978">
    <property type="entry name" value="WD40 repeat-like"/>
    <property type="match status" value="1"/>
</dbReference>
<dbReference type="RefSeq" id="XP_028137058.1">
    <property type="nucleotide sequence ID" value="XM_028281257.1"/>
</dbReference>
<feature type="domain" description="HPS5-like beta-propeller" evidence="1">
    <location>
        <begin position="17"/>
        <end position="361"/>
    </location>
</feature>
<organism evidence="3">
    <name type="scientific">Diabrotica virgifera virgifera</name>
    <name type="common">western corn rootworm</name>
    <dbReference type="NCBI Taxonomy" id="50390"/>
    <lineage>
        <taxon>Eukaryota</taxon>
        <taxon>Metazoa</taxon>
        <taxon>Ecdysozoa</taxon>
        <taxon>Arthropoda</taxon>
        <taxon>Hexapoda</taxon>
        <taxon>Insecta</taxon>
        <taxon>Pterygota</taxon>
        <taxon>Neoptera</taxon>
        <taxon>Endopterygota</taxon>
        <taxon>Coleoptera</taxon>
        <taxon>Polyphaga</taxon>
        <taxon>Cucujiformia</taxon>
        <taxon>Chrysomeloidea</taxon>
        <taxon>Chrysomelidae</taxon>
        <taxon>Galerucinae</taxon>
        <taxon>Diabroticina</taxon>
        <taxon>Diabroticites</taxon>
        <taxon>Diabrotica</taxon>
    </lineage>
</organism>
<dbReference type="Pfam" id="PF23757">
    <property type="entry name" value="TPR_HPS5_insect"/>
    <property type="match status" value="1"/>
</dbReference>
<reference evidence="3" key="1">
    <citation type="submission" date="2025-08" db="UniProtKB">
        <authorList>
            <consortium name="RefSeq"/>
        </authorList>
    </citation>
    <scope>IDENTIFICATION</scope>
    <source>
        <tissue evidence="3">Whole insect</tissue>
    </source>
</reference>
<protein>
    <submittedName>
        <fullName evidence="3">Uncharacterized protein LOC114331637 isoform X1</fullName>
    </submittedName>
</protein>
<evidence type="ECO:0000259" key="2">
    <source>
        <dbReference type="Pfam" id="PF23757"/>
    </source>
</evidence>
<dbReference type="PANTHER" id="PTHR23287:SF18">
    <property type="entry name" value="BLOC-2 COMPLEX MEMBER HPS5"/>
    <property type="match status" value="1"/>
</dbReference>
<dbReference type="AlphaFoldDB" id="A0A6P7FVX3"/>
<dbReference type="Gene3D" id="2.130.10.10">
    <property type="entry name" value="YVTN repeat-like/Quinoprotein amine dehydrogenase"/>
    <property type="match status" value="1"/>
</dbReference>
<feature type="domain" description="HPS5 TPR" evidence="2">
    <location>
        <begin position="513"/>
        <end position="677"/>
    </location>
</feature>
<dbReference type="Pfam" id="PF23756">
    <property type="entry name" value="Beta-prop_HPS5"/>
    <property type="match status" value="1"/>
</dbReference>
<dbReference type="InterPro" id="IPR056446">
    <property type="entry name" value="TPR_HPS5_insects"/>
</dbReference>
<gene>
    <name evidence="3" type="primary">LOC114331637</name>
</gene>
<dbReference type="InterPro" id="IPR015943">
    <property type="entry name" value="WD40/YVTN_repeat-like_dom_sf"/>
</dbReference>
<accession>A0A6P7FVX3</accession>
<dbReference type="GO" id="GO:0048066">
    <property type="term" value="P:developmental pigmentation"/>
    <property type="evidence" value="ECO:0007669"/>
    <property type="project" value="TreeGrafter"/>
</dbReference>